<dbReference type="SUPFAM" id="SSF52768">
    <property type="entry name" value="Arginase/deacetylase"/>
    <property type="match status" value="1"/>
</dbReference>
<evidence type="ECO:0000256" key="7">
    <source>
        <dbReference type="PROSITE-ProRule" id="PRU00742"/>
    </source>
</evidence>
<feature type="binding site" evidence="5">
    <location>
        <position position="156"/>
    </location>
    <ligand>
        <name>Mn(2+)</name>
        <dbReference type="ChEBI" id="CHEBI:29035"/>
        <label>1</label>
    </ligand>
</feature>
<feature type="binding site" evidence="5">
    <location>
        <position position="184"/>
    </location>
    <ligand>
        <name>Mn(2+)</name>
        <dbReference type="ChEBI" id="CHEBI:29035"/>
        <label>2</label>
    </ligand>
</feature>
<comment type="function">
    <text evidence="5">Catalyzes the conversion of N-formimidoyl-L-glutamate to L-glutamate and formamide.</text>
</comment>
<dbReference type="InterPro" id="IPR005923">
    <property type="entry name" value="HutG"/>
</dbReference>
<evidence type="ECO:0000313" key="8">
    <source>
        <dbReference type="EMBL" id="QFF97660.1"/>
    </source>
</evidence>
<comment type="similarity">
    <text evidence="5 7">Belongs to the arginase family.</text>
</comment>
<feature type="binding site" evidence="5">
    <location>
        <position position="182"/>
    </location>
    <ligand>
        <name>Mn(2+)</name>
        <dbReference type="ChEBI" id="CHEBI:29035"/>
        <label>2</label>
    </ligand>
</feature>
<dbReference type="AlphaFoldDB" id="A0A5J6SI88"/>
<organism evidence="8 9">
    <name type="scientific">Psychrobacillus glaciei</name>
    <dbReference type="NCBI Taxonomy" id="2283160"/>
    <lineage>
        <taxon>Bacteria</taxon>
        <taxon>Bacillati</taxon>
        <taxon>Bacillota</taxon>
        <taxon>Bacilli</taxon>
        <taxon>Bacillales</taxon>
        <taxon>Bacillaceae</taxon>
        <taxon>Psychrobacillus</taxon>
    </lineage>
</organism>
<evidence type="ECO:0000256" key="4">
    <source>
        <dbReference type="ARBA" id="ARBA00023211"/>
    </source>
</evidence>
<evidence type="ECO:0000256" key="2">
    <source>
        <dbReference type="ARBA" id="ARBA00022801"/>
    </source>
</evidence>
<feature type="binding site" evidence="5">
    <location>
        <position position="272"/>
    </location>
    <ligand>
        <name>Mn(2+)</name>
        <dbReference type="ChEBI" id="CHEBI:29035"/>
        <label>2</label>
    </ligand>
</feature>
<dbReference type="Pfam" id="PF00491">
    <property type="entry name" value="Arginase"/>
    <property type="match status" value="1"/>
</dbReference>
<keyword evidence="9" id="KW-1185">Reference proteome</keyword>
<keyword evidence="3 5" id="KW-0369">Histidine metabolism</keyword>
<dbReference type="UniPathway" id="UPA00379">
    <property type="reaction ID" value="UER00552"/>
</dbReference>
<evidence type="ECO:0000256" key="5">
    <source>
        <dbReference type="HAMAP-Rule" id="MF_00737"/>
    </source>
</evidence>
<dbReference type="EC" id="3.5.3.8" evidence="5 6"/>
<dbReference type="GO" id="GO:0030145">
    <property type="term" value="F:manganese ion binding"/>
    <property type="evidence" value="ECO:0007669"/>
    <property type="project" value="UniProtKB-UniRule"/>
</dbReference>
<name>A0A5J6SI88_9BACI</name>
<sequence length="345" mass="38759">MVLENLHTFLYNLDNIDFNNSEGANNLLNEVKEGIWSGRTDHTENRSSFRYHQIIELSKRMDDYNSSEETCVIIGFESEEGVRRNKGNIGAAKAPDALRSELAKLPWKIPNQKHLADIGTIACRDDKLEKAQEQLGDVVSKILSKKMIPIILGGGHETTYGHYLGVRNYLGKEAKLGIINIDAHFDLRSYDEQTSSGTMFKQILDQDDNSSYFVVGIQRYGNTQELFDRADELGANYILEESIHISEIDNVNARINDFINQQDYIMLTLCTDVLNAAFAPGVSAPSPFGLDPSVVRSIIRNVTTKKKTLSFDISEVNPSLDENNRTVKLGAYLINEAITSFLDRD</sequence>
<feature type="binding site" evidence="5">
    <location>
        <position position="270"/>
    </location>
    <ligand>
        <name>Mn(2+)</name>
        <dbReference type="ChEBI" id="CHEBI:29035"/>
        <label>2</label>
    </ligand>
</feature>
<protein>
    <recommendedName>
        <fullName evidence="5 6">Formimidoylglutamase</fullName>
        <ecNumber evidence="5 6">3.5.3.8</ecNumber>
    </recommendedName>
    <alternativeName>
        <fullName evidence="5">Formiminoglutamase</fullName>
    </alternativeName>
    <alternativeName>
        <fullName evidence="5">Formiminoglutamate hydrolase</fullName>
    </alternativeName>
</protein>
<dbReference type="GO" id="GO:0008783">
    <property type="term" value="F:agmatinase activity"/>
    <property type="evidence" value="ECO:0007669"/>
    <property type="project" value="TreeGrafter"/>
</dbReference>
<gene>
    <name evidence="5 8" type="primary">hutG</name>
    <name evidence="8" type="ORF">PB01_01915</name>
</gene>
<feature type="binding site" evidence="5">
    <location>
        <position position="186"/>
    </location>
    <ligand>
        <name>Mn(2+)</name>
        <dbReference type="ChEBI" id="CHEBI:29035"/>
        <label>1</label>
    </ligand>
</feature>
<keyword evidence="4 5" id="KW-0464">Manganese</keyword>
<dbReference type="GO" id="GO:0050415">
    <property type="term" value="F:formimidoylglutamase activity"/>
    <property type="evidence" value="ECO:0007669"/>
    <property type="project" value="UniProtKB-UniRule"/>
</dbReference>
<feature type="binding site" evidence="5">
    <location>
        <position position="182"/>
    </location>
    <ligand>
        <name>Mn(2+)</name>
        <dbReference type="ChEBI" id="CHEBI:29035"/>
        <label>1</label>
    </ligand>
</feature>
<dbReference type="GO" id="GO:0019556">
    <property type="term" value="P:L-histidine catabolic process to glutamate and formamide"/>
    <property type="evidence" value="ECO:0007669"/>
    <property type="project" value="UniProtKB-UniRule"/>
</dbReference>
<dbReference type="CDD" id="cd09988">
    <property type="entry name" value="Formimidoylglutamase"/>
    <property type="match status" value="1"/>
</dbReference>
<keyword evidence="2 5" id="KW-0378">Hydrolase</keyword>
<comment type="pathway">
    <text evidence="5">Amino-acid degradation; L-histidine degradation into L-glutamate; L-glutamate from N-formimidoyl-L-glutamate (hydrolase route): step 1/1.</text>
</comment>
<dbReference type="NCBIfam" id="TIGR01227">
    <property type="entry name" value="hutG"/>
    <property type="match status" value="1"/>
</dbReference>
<proteinExistence type="inferred from homology"/>
<evidence type="ECO:0000256" key="3">
    <source>
        <dbReference type="ARBA" id="ARBA00022808"/>
    </source>
</evidence>
<keyword evidence="1 5" id="KW-0479">Metal-binding</keyword>
<dbReference type="PROSITE" id="PS51409">
    <property type="entry name" value="ARGINASE_2"/>
    <property type="match status" value="1"/>
</dbReference>
<dbReference type="PANTHER" id="PTHR11358">
    <property type="entry name" value="ARGINASE/AGMATINASE"/>
    <property type="match status" value="1"/>
</dbReference>
<reference evidence="8 9" key="1">
    <citation type="submission" date="2018-07" db="EMBL/GenBank/DDBJ databases">
        <title>Complete genome sequence of Psychrobacillus sp. PB01, isolated from iceberg, and comparative genome analysis of Psychrobacillus strains.</title>
        <authorList>
            <person name="Lee P.C."/>
        </authorList>
    </citation>
    <scope>NUCLEOTIDE SEQUENCE [LARGE SCALE GENOMIC DNA]</scope>
    <source>
        <strain evidence="8 9">PB01</strain>
    </source>
</reference>
<accession>A0A5J6SI88</accession>
<dbReference type="GO" id="GO:0033389">
    <property type="term" value="P:putrescine biosynthetic process from arginine, via agmatine"/>
    <property type="evidence" value="ECO:0007669"/>
    <property type="project" value="TreeGrafter"/>
</dbReference>
<evidence type="ECO:0000256" key="1">
    <source>
        <dbReference type="ARBA" id="ARBA00022723"/>
    </source>
</evidence>
<feature type="binding site" evidence="5">
    <location>
        <position position="270"/>
    </location>
    <ligand>
        <name>Mn(2+)</name>
        <dbReference type="ChEBI" id="CHEBI:29035"/>
        <label>1</label>
    </ligand>
</feature>
<dbReference type="GO" id="GO:0019557">
    <property type="term" value="P:L-histidine catabolic process to glutamate and formate"/>
    <property type="evidence" value="ECO:0007669"/>
    <property type="project" value="UniProtKB-UniPathway"/>
</dbReference>
<dbReference type="KEGG" id="psyo:PB01_01915"/>
<comment type="catalytic activity">
    <reaction evidence="5">
        <text>N-formimidoyl-L-glutamate + H2O = formamide + L-glutamate</text>
        <dbReference type="Rhea" id="RHEA:22492"/>
        <dbReference type="ChEBI" id="CHEBI:15377"/>
        <dbReference type="ChEBI" id="CHEBI:16397"/>
        <dbReference type="ChEBI" id="CHEBI:29985"/>
        <dbReference type="ChEBI" id="CHEBI:58928"/>
        <dbReference type="EC" id="3.5.3.8"/>
    </reaction>
</comment>
<dbReference type="InterPro" id="IPR006035">
    <property type="entry name" value="Ureohydrolase"/>
</dbReference>
<dbReference type="Proteomes" id="UP000325517">
    <property type="component" value="Chromosome"/>
</dbReference>
<dbReference type="PANTHER" id="PTHR11358:SF35">
    <property type="entry name" value="FORMIMIDOYLGLUTAMASE"/>
    <property type="match status" value="1"/>
</dbReference>
<evidence type="ECO:0000256" key="6">
    <source>
        <dbReference type="NCBIfam" id="TIGR01227"/>
    </source>
</evidence>
<dbReference type="HAMAP" id="MF_00737">
    <property type="entry name" value="Formimidoylglutam"/>
    <property type="match status" value="1"/>
</dbReference>
<comment type="cofactor">
    <cofactor evidence="5">
        <name>Mn(2+)</name>
        <dbReference type="ChEBI" id="CHEBI:29035"/>
    </cofactor>
    <text evidence="5">Binds 2 manganese ions per subunit.</text>
</comment>
<dbReference type="Gene3D" id="3.40.800.10">
    <property type="entry name" value="Ureohydrolase domain"/>
    <property type="match status" value="1"/>
</dbReference>
<dbReference type="OrthoDB" id="9788689at2"/>
<dbReference type="InterPro" id="IPR023696">
    <property type="entry name" value="Ureohydrolase_dom_sf"/>
</dbReference>
<dbReference type="EMBL" id="CP031223">
    <property type="protein sequence ID" value="QFF97660.1"/>
    <property type="molecule type" value="Genomic_DNA"/>
</dbReference>
<evidence type="ECO:0000313" key="9">
    <source>
        <dbReference type="Proteomes" id="UP000325517"/>
    </source>
</evidence>